<name>A0A1S8CEG8_9GAMM</name>
<gene>
    <name evidence="1" type="ORF">BMI79_18765</name>
</gene>
<dbReference type="OrthoDB" id="6428756at2"/>
<dbReference type="Proteomes" id="UP000216021">
    <property type="component" value="Unassembled WGS sequence"/>
</dbReference>
<proteinExistence type="predicted"/>
<comment type="caution">
    <text evidence="1">The sequence shown here is derived from an EMBL/GenBank/DDBJ whole genome shotgun (WGS) entry which is preliminary data.</text>
</comment>
<evidence type="ECO:0000313" key="2">
    <source>
        <dbReference type="Proteomes" id="UP000216021"/>
    </source>
</evidence>
<dbReference type="EMBL" id="MOXD01000013">
    <property type="protein sequence ID" value="OMQ20227.1"/>
    <property type="molecule type" value="Genomic_DNA"/>
</dbReference>
<reference evidence="1 2" key="1">
    <citation type="submission" date="2016-11" db="EMBL/GenBank/DDBJ databases">
        <title>Rahnella oryzae sp. nov., isolated from rice root.</title>
        <authorList>
            <person name="Zhang X.-X."/>
            <person name="Zhang J."/>
        </authorList>
    </citation>
    <scope>NUCLEOTIDE SEQUENCE [LARGE SCALE GENOMIC DNA]</scope>
    <source>
        <strain evidence="1 2">J11-6</strain>
    </source>
</reference>
<keyword evidence="2" id="KW-1185">Reference proteome</keyword>
<sequence length="90" mass="10091">MSDKVKIIGTDFMFEGTPVILGEPKLEEGEFSTDPSWWRVKKVSDKYVFSCLSGRLQGGEMTTEITKEEYDQLVCGELTADAVCLKYNIG</sequence>
<evidence type="ECO:0000313" key="1">
    <source>
        <dbReference type="EMBL" id="OMQ20227.1"/>
    </source>
</evidence>
<accession>A0A1S8CEG8</accession>
<dbReference type="AlphaFoldDB" id="A0A1S8CEG8"/>
<dbReference type="RefSeq" id="WP_076943737.1">
    <property type="nucleotide sequence ID" value="NZ_MOXD01000013.1"/>
</dbReference>
<protein>
    <submittedName>
        <fullName evidence="1">Uncharacterized protein</fullName>
    </submittedName>
</protein>
<organism evidence="1 2">
    <name type="scientific">Serratia oryzae</name>
    <dbReference type="NCBI Taxonomy" id="2034155"/>
    <lineage>
        <taxon>Bacteria</taxon>
        <taxon>Pseudomonadati</taxon>
        <taxon>Pseudomonadota</taxon>
        <taxon>Gammaproteobacteria</taxon>
        <taxon>Enterobacterales</taxon>
        <taxon>Yersiniaceae</taxon>
        <taxon>Serratia</taxon>
    </lineage>
</organism>